<dbReference type="Gramene" id="Psat03G0331600-T1">
    <property type="protein sequence ID" value="KAI5428278.1"/>
    <property type="gene ID" value="KIW84_033316"/>
</dbReference>
<keyword evidence="4" id="KW-1185">Reference proteome</keyword>
<dbReference type="InterPro" id="IPR006566">
    <property type="entry name" value="FBD"/>
</dbReference>
<feature type="domain" description="FBD" evidence="2">
    <location>
        <begin position="385"/>
        <end position="453"/>
    </location>
</feature>
<organism evidence="3 4">
    <name type="scientific">Pisum sativum</name>
    <name type="common">Garden pea</name>
    <name type="synonym">Lathyrus oleraceus</name>
    <dbReference type="NCBI Taxonomy" id="3888"/>
    <lineage>
        <taxon>Eukaryota</taxon>
        <taxon>Viridiplantae</taxon>
        <taxon>Streptophyta</taxon>
        <taxon>Embryophyta</taxon>
        <taxon>Tracheophyta</taxon>
        <taxon>Spermatophyta</taxon>
        <taxon>Magnoliopsida</taxon>
        <taxon>eudicotyledons</taxon>
        <taxon>Gunneridae</taxon>
        <taxon>Pentapetalae</taxon>
        <taxon>rosids</taxon>
        <taxon>fabids</taxon>
        <taxon>Fabales</taxon>
        <taxon>Fabaceae</taxon>
        <taxon>Papilionoideae</taxon>
        <taxon>50 kb inversion clade</taxon>
        <taxon>NPAAA clade</taxon>
        <taxon>Hologalegina</taxon>
        <taxon>IRL clade</taxon>
        <taxon>Fabeae</taxon>
        <taxon>Lathyrus</taxon>
    </lineage>
</organism>
<gene>
    <name evidence="3" type="ORF">KIW84_033316</name>
</gene>
<dbReference type="SUPFAM" id="SSF52047">
    <property type="entry name" value="RNI-like"/>
    <property type="match status" value="1"/>
</dbReference>
<dbReference type="CDD" id="cd22160">
    <property type="entry name" value="F-box_AtFBL13-like"/>
    <property type="match status" value="1"/>
</dbReference>
<dbReference type="InterPro" id="IPR001810">
    <property type="entry name" value="F-box_dom"/>
</dbReference>
<comment type="caution">
    <text evidence="3">The sequence shown here is derived from an EMBL/GenBank/DDBJ whole genome shotgun (WGS) entry which is preliminary data.</text>
</comment>
<reference evidence="3 4" key="1">
    <citation type="journal article" date="2022" name="Nat. Genet.">
        <title>Improved pea reference genome and pan-genome highlight genomic features and evolutionary characteristics.</title>
        <authorList>
            <person name="Yang T."/>
            <person name="Liu R."/>
            <person name="Luo Y."/>
            <person name="Hu S."/>
            <person name="Wang D."/>
            <person name="Wang C."/>
            <person name="Pandey M.K."/>
            <person name="Ge S."/>
            <person name="Xu Q."/>
            <person name="Li N."/>
            <person name="Li G."/>
            <person name="Huang Y."/>
            <person name="Saxena R.K."/>
            <person name="Ji Y."/>
            <person name="Li M."/>
            <person name="Yan X."/>
            <person name="He Y."/>
            <person name="Liu Y."/>
            <person name="Wang X."/>
            <person name="Xiang C."/>
            <person name="Varshney R.K."/>
            <person name="Ding H."/>
            <person name="Gao S."/>
            <person name="Zong X."/>
        </authorList>
    </citation>
    <scope>NUCLEOTIDE SEQUENCE [LARGE SCALE GENOMIC DNA]</scope>
    <source>
        <strain evidence="3 4">cv. Zhongwan 6</strain>
    </source>
</reference>
<feature type="compositionally biased region" description="Basic and acidic residues" evidence="1">
    <location>
        <begin position="9"/>
        <end position="20"/>
    </location>
</feature>
<dbReference type="InterPro" id="IPR036047">
    <property type="entry name" value="F-box-like_dom_sf"/>
</dbReference>
<evidence type="ECO:0000313" key="4">
    <source>
        <dbReference type="Proteomes" id="UP001058974"/>
    </source>
</evidence>
<evidence type="ECO:0000256" key="1">
    <source>
        <dbReference type="SAM" id="MobiDB-lite"/>
    </source>
</evidence>
<dbReference type="SUPFAM" id="SSF81383">
    <property type="entry name" value="F-box domain"/>
    <property type="match status" value="1"/>
</dbReference>
<name>A0A9D4XVH2_PEA</name>
<dbReference type="Proteomes" id="UP001058974">
    <property type="component" value="Chromosome 3"/>
</dbReference>
<sequence>MDSGGFVTARDRQDESECSKRQKCSQGEEDRISNLPDFIIGHILTFLCFKDAIRTSVLSQRWIYMWTYITKLCLNDSNIYLRNKTTFINFVCRMLLHLNASNINEFHLLLEEKYDPYIIGQLISLVSNKKIKVISLLSHNECSISCYPIFKCQSLEKLELAMGHSIIQFPSFVCLSSLTALYLVAIRSPMKITCYSSNQSKELTLKFPVLRDYISCDCIWLDVKRVTIDAPLLEKVIIERQWDYSSNVSHAEIEIRASYVTNYLYRSYVSSETTLLDAAHVAEASISLSDDSKVNMSGQELKIFVRKLFNINNLKGLILQNLAPMEHYLADISAFGMLSNLCISYFVTIENLLCLLLKSPCLETLVLKYPIYSAKRPPKFAIVPECFLSTLKVVRFAKFTGGQQEFSFAKFVMEKSQVLESISFSCYKLRGAKMKKVKKKIFSVKRSCNIEFSDYLDT</sequence>
<proteinExistence type="predicted"/>
<dbReference type="InterPro" id="IPR050232">
    <property type="entry name" value="FBL13/AtMIF1-like"/>
</dbReference>
<protein>
    <recommendedName>
        <fullName evidence="2">FBD domain-containing protein</fullName>
    </recommendedName>
</protein>
<dbReference type="PANTHER" id="PTHR31900">
    <property type="entry name" value="F-BOX/RNI SUPERFAMILY PROTEIN-RELATED"/>
    <property type="match status" value="1"/>
</dbReference>
<dbReference type="InterPro" id="IPR053781">
    <property type="entry name" value="F-box_AtFBL13-like"/>
</dbReference>
<dbReference type="PANTHER" id="PTHR31900:SF32">
    <property type="entry name" value="F-BOX_RNI_FBD-LIKE DOMAIN PROTEIN"/>
    <property type="match status" value="1"/>
</dbReference>
<evidence type="ECO:0000313" key="3">
    <source>
        <dbReference type="EMBL" id="KAI5428278.1"/>
    </source>
</evidence>
<dbReference type="AlphaFoldDB" id="A0A9D4XVH2"/>
<accession>A0A9D4XVH2</accession>
<dbReference type="EMBL" id="JAMSHJ010000003">
    <property type="protein sequence ID" value="KAI5428278.1"/>
    <property type="molecule type" value="Genomic_DNA"/>
</dbReference>
<feature type="region of interest" description="Disordered" evidence="1">
    <location>
        <begin position="1"/>
        <end position="20"/>
    </location>
</feature>
<evidence type="ECO:0000259" key="2">
    <source>
        <dbReference type="SMART" id="SM00579"/>
    </source>
</evidence>
<dbReference type="SMART" id="SM00579">
    <property type="entry name" value="FBD"/>
    <property type="match status" value="1"/>
</dbReference>
<dbReference type="Pfam" id="PF08387">
    <property type="entry name" value="FBD"/>
    <property type="match status" value="1"/>
</dbReference>
<dbReference type="Gramene" id="PSAT_LOCUS12733-2_t1">
    <property type="protein sequence ID" value="CAL5192869.1"/>
    <property type="gene ID" value="PSAT_LOCUS12733"/>
</dbReference>
<dbReference type="Pfam" id="PF00646">
    <property type="entry name" value="F-box"/>
    <property type="match status" value="1"/>
</dbReference>